<keyword evidence="4" id="KW-0812">Transmembrane</keyword>
<dbReference type="InterPro" id="IPR019734">
    <property type="entry name" value="TPR_rpt"/>
</dbReference>
<evidence type="ECO:0000313" key="6">
    <source>
        <dbReference type="Proteomes" id="UP000613208"/>
    </source>
</evidence>
<dbReference type="SMART" id="SM00028">
    <property type="entry name" value="TPR"/>
    <property type="match status" value="4"/>
</dbReference>
<comment type="caution">
    <text evidence="5">The sequence shown here is derived from an EMBL/GenBank/DDBJ whole genome shotgun (WGS) entry which is preliminary data.</text>
</comment>
<name>A0A916Q763_9FIRM</name>
<dbReference type="SUPFAM" id="SSF48452">
    <property type="entry name" value="TPR-like"/>
    <property type="match status" value="1"/>
</dbReference>
<evidence type="ECO:0000256" key="2">
    <source>
        <dbReference type="SAM" id="Coils"/>
    </source>
</evidence>
<feature type="repeat" description="TPR" evidence="1">
    <location>
        <begin position="344"/>
        <end position="377"/>
    </location>
</feature>
<dbReference type="InterPro" id="IPR011990">
    <property type="entry name" value="TPR-like_helical_dom_sf"/>
</dbReference>
<keyword evidence="4" id="KW-0472">Membrane</keyword>
<dbReference type="EMBL" id="BLYI01000043">
    <property type="protein sequence ID" value="GFO85663.1"/>
    <property type="molecule type" value="Genomic_DNA"/>
</dbReference>
<protein>
    <recommendedName>
        <fullName evidence="7">Tetratricopeptide repeat protein</fullName>
    </recommendedName>
</protein>
<proteinExistence type="predicted"/>
<keyword evidence="1" id="KW-0802">TPR repeat</keyword>
<evidence type="ECO:0000256" key="3">
    <source>
        <dbReference type="SAM" id="MobiDB-lite"/>
    </source>
</evidence>
<feature type="compositionally biased region" description="Basic residues" evidence="3">
    <location>
        <begin position="138"/>
        <end position="151"/>
    </location>
</feature>
<organism evidence="5 6">
    <name type="scientific">Anaerostipes butyraticus</name>
    <dbReference type="NCBI Taxonomy" id="645466"/>
    <lineage>
        <taxon>Bacteria</taxon>
        <taxon>Bacillati</taxon>
        <taxon>Bacillota</taxon>
        <taxon>Clostridia</taxon>
        <taxon>Lachnospirales</taxon>
        <taxon>Lachnospiraceae</taxon>
        <taxon>Anaerostipes</taxon>
    </lineage>
</organism>
<dbReference type="Pfam" id="PF14559">
    <property type="entry name" value="TPR_19"/>
    <property type="match status" value="1"/>
</dbReference>
<dbReference type="RefSeq" id="WP_201311362.1">
    <property type="nucleotide sequence ID" value="NZ_BLYI01000043.1"/>
</dbReference>
<evidence type="ECO:0008006" key="7">
    <source>
        <dbReference type="Google" id="ProtNLM"/>
    </source>
</evidence>
<keyword evidence="2" id="KW-0175">Coiled coil</keyword>
<keyword evidence="6" id="KW-1185">Reference proteome</keyword>
<sequence>MLDFNEELEKFQPCADLEDAEENFDGDELEQIKQNKTELYKANQMIKKYNQALNYAKQGNDDLAMLQLKNVVAAIPNFTDAYLLMALLSMKAEDYGTAKDALDQIFAIDPENESAKEYMKEFKAEPEEEVKAEERKEKKEKKERKERKEKKEKKEAVQDAPKSKLSNPFGGGISQESGKTKSPMFYMVAGIIIGIVVAAVLIYPTVRASFKSQASSQSEDYQEQLLTKETQLKEAQEAQKKAEDELEEYTKNGEKGGIYDTLLTAMQDYTDNKYDEAAIALLSIDGNKLTTDNMKKIYTNLTKKVYPRAYSSLYSKGLSAYKSKDYKTAITYLTNATKADNTQVNAYYYLARAYEDSKDTDNAVKIYNQIIKKFPSTRSASTAKQKVSQLQ</sequence>
<evidence type="ECO:0000256" key="4">
    <source>
        <dbReference type="SAM" id="Phobius"/>
    </source>
</evidence>
<evidence type="ECO:0000313" key="5">
    <source>
        <dbReference type="EMBL" id="GFO85663.1"/>
    </source>
</evidence>
<dbReference type="AlphaFoldDB" id="A0A916Q763"/>
<reference evidence="5" key="1">
    <citation type="submission" date="2020-06" db="EMBL/GenBank/DDBJ databases">
        <title>Characterization of fructooligosaccharide metabolism and fructooligosaccharide-degrading enzymes in human commensal butyrate producers.</title>
        <authorList>
            <person name="Tanno H."/>
            <person name="Fujii T."/>
            <person name="Hirano K."/>
            <person name="Maeno S."/>
            <person name="Tonozuka T."/>
            <person name="Sakamoto M."/>
            <person name="Ohkuma M."/>
            <person name="Tochio T."/>
            <person name="Endo A."/>
        </authorList>
    </citation>
    <scope>NUCLEOTIDE SEQUENCE</scope>
    <source>
        <strain evidence="5">JCM 17466</strain>
    </source>
</reference>
<feature type="transmembrane region" description="Helical" evidence="4">
    <location>
        <begin position="184"/>
        <end position="203"/>
    </location>
</feature>
<accession>A0A916Q763</accession>
<dbReference type="PROSITE" id="PS50005">
    <property type="entry name" value="TPR"/>
    <property type="match status" value="2"/>
</dbReference>
<dbReference type="Gene3D" id="1.25.40.10">
    <property type="entry name" value="Tetratricopeptide repeat domain"/>
    <property type="match status" value="2"/>
</dbReference>
<dbReference type="Proteomes" id="UP000613208">
    <property type="component" value="Unassembled WGS sequence"/>
</dbReference>
<feature type="region of interest" description="Disordered" evidence="3">
    <location>
        <begin position="119"/>
        <end position="176"/>
    </location>
</feature>
<keyword evidence="4" id="KW-1133">Transmembrane helix</keyword>
<feature type="coiled-coil region" evidence="2">
    <location>
        <begin position="218"/>
        <end position="252"/>
    </location>
</feature>
<feature type="repeat" description="TPR" evidence="1">
    <location>
        <begin position="79"/>
        <end position="112"/>
    </location>
</feature>
<gene>
    <name evidence="5" type="ORF">ANBU17_20100</name>
</gene>
<evidence type="ECO:0000256" key="1">
    <source>
        <dbReference type="PROSITE-ProRule" id="PRU00339"/>
    </source>
</evidence>